<evidence type="ECO:0000313" key="3">
    <source>
        <dbReference type="EMBL" id="CRY97844.1"/>
    </source>
</evidence>
<dbReference type="NCBIfam" id="NF033546">
    <property type="entry name" value="transpos_IS21"/>
    <property type="match status" value="1"/>
</dbReference>
<comment type="similarity">
    <text evidence="1">Belongs to the transposase IS21/IS408/IS1162 family.</text>
</comment>
<evidence type="ECO:0000259" key="2">
    <source>
        <dbReference type="PROSITE" id="PS50994"/>
    </source>
</evidence>
<dbReference type="SUPFAM" id="SSF53098">
    <property type="entry name" value="Ribonuclease H-like"/>
    <property type="match status" value="1"/>
</dbReference>
<dbReference type="InterPro" id="IPR012337">
    <property type="entry name" value="RNaseH-like_sf"/>
</dbReference>
<reference evidence="3" key="2">
    <citation type="submission" date="2015-07" db="EMBL/GenBank/DDBJ databases">
        <title>Plasmids, circular viruses and viroids from rat gut.</title>
        <authorList>
            <person name="Jorgensen T.J."/>
            <person name="Hansen M.A."/>
            <person name="Xu Z."/>
            <person name="Tabak M.A."/>
            <person name="Sorensen S.J."/>
            <person name="Hansen L.H."/>
        </authorList>
    </citation>
    <scope>NUCLEOTIDE SEQUENCE</scope>
    <source>
        <strain evidence="3">RGFK1771</strain>
    </source>
</reference>
<dbReference type="GO" id="GO:0015074">
    <property type="term" value="P:DNA integration"/>
    <property type="evidence" value="ECO:0007669"/>
    <property type="project" value="InterPro"/>
</dbReference>
<dbReference type="Pfam" id="PF22483">
    <property type="entry name" value="Mu-transpos_C_2"/>
    <property type="match status" value="1"/>
</dbReference>
<dbReference type="InterPro" id="IPR054353">
    <property type="entry name" value="IstA-like_C"/>
</dbReference>
<name>A0A0H5Q8Y9_9ZZZZ</name>
<reference evidence="3" key="1">
    <citation type="submission" date="2015-06" db="EMBL/GenBank/DDBJ databases">
        <authorList>
            <person name="Joergensen T."/>
        </authorList>
    </citation>
    <scope>NUCLEOTIDE SEQUENCE</scope>
    <source>
        <strain evidence="3">RGFK1771</strain>
    </source>
</reference>
<dbReference type="PROSITE" id="PS50994">
    <property type="entry name" value="INTEGRASE"/>
    <property type="match status" value="1"/>
</dbReference>
<organism evidence="3">
    <name type="scientific">uncultured prokaryote</name>
    <dbReference type="NCBI Taxonomy" id="198431"/>
    <lineage>
        <taxon>unclassified sequences</taxon>
        <taxon>environmental samples</taxon>
    </lineage>
</organism>
<dbReference type="PANTHER" id="PTHR35004">
    <property type="entry name" value="TRANSPOSASE RV3428C-RELATED"/>
    <property type="match status" value="1"/>
</dbReference>
<dbReference type="PANTHER" id="PTHR35004:SF6">
    <property type="entry name" value="TRANSPOSASE"/>
    <property type="match status" value="1"/>
</dbReference>
<feature type="domain" description="Integrase catalytic" evidence="2">
    <location>
        <begin position="139"/>
        <end position="311"/>
    </location>
</feature>
<dbReference type="EMBL" id="LN854272">
    <property type="protein sequence ID" value="CRY97844.1"/>
    <property type="molecule type" value="Genomic_DNA"/>
</dbReference>
<dbReference type="AlphaFoldDB" id="A0A0H5Q8Y9"/>
<accession>A0A0H5Q8Y9</accession>
<dbReference type="InterPro" id="IPR036397">
    <property type="entry name" value="RNaseH_sf"/>
</dbReference>
<proteinExistence type="inferred from homology"/>
<sequence>MKKPNFAAMNPAVAEAIKQMMAEQGDKFSLEKINLAELERRTGISRAKLRRMKEHGFEDVQHALKGRKATTTLLSGYTGILDGLLKAGVVNSVVCLDKLRKSGFTGGKTIVKDYISAHHHLVPAPRHAVEPQGNRGRRYSTGPGEAFQMDWGFTKVQAYDGSEYNSACFAMICHHCGQRYVEFFPNAKQENLFIGMIHAFRYMGVPQYVLTDNMKSVVIRRDLDGNPIWQKDYEQFMKTVGFQTKLCKPRHPFTKGKVERLVRFVKENFLVGCVFWNVTDLNYAALDWCNEQNAAYHRGIGIPQDIHSERCLNVVSILDDSYELLFYLCPERRISFDGFVSYEGRRFGVPYTYHGKTARVLRDGDTLYIYSSDMAFLLTTHDVTWARRDSFCENQYALPEQPEEFPTMPVKTVIKQLPEPVRDLSFEKFNFSKEDGWDE</sequence>
<evidence type="ECO:0000256" key="1">
    <source>
        <dbReference type="ARBA" id="ARBA00009277"/>
    </source>
</evidence>
<dbReference type="Gene3D" id="3.30.420.10">
    <property type="entry name" value="Ribonuclease H-like superfamily/Ribonuclease H"/>
    <property type="match status" value="1"/>
</dbReference>
<dbReference type="InterPro" id="IPR001584">
    <property type="entry name" value="Integrase_cat-core"/>
</dbReference>
<dbReference type="GO" id="GO:0003676">
    <property type="term" value="F:nucleic acid binding"/>
    <property type="evidence" value="ECO:0007669"/>
    <property type="project" value="InterPro"/>
</dbReference>
<protein>
    <recommendedName>
        <fullName evidence="2">Integrase catalytic domain-containing protein</fullName>
    </recommendedName>
</protein>